<dbReference type="Pfam" id="PF18052">
    <property type="entry name" value="Rx_N"/>
    <property type="match status" value="1"/>
</dbReference>
<dbReference type="GO" id="GO:0098542">
    <property type="term" value="P:defense response to other organism"/>
    <property type="evidence" value="ECO:0007669"/>
    <property type="project" value="TreeGrafter"/>
</dbReference>
<evidence type="ECO:0000259" key="5">
    <source>
        <dbReference type="Pfam" id="PF18052"/>
    </source>
</evidence>
<dbReference type="OMA" id="SKCHRIS"/>
<dbReference type="CDD" id="cd14798">
    <property type="entry name" value="RX-CC_like"/>
    <property type="match status" value="1"/>
</dbReference>
<reference evidence="8" key="1">
    <citation type="submission" date="2021-01" db="UniProtKB">
        <authorList>
            <consortium name="EnsemblPlants"/>
        </authorList>
    </citation>
    <scope>IDENTIFICATION</scope>
</reference>
<feature type="domain" description="Disease resistance protein winged helix" evidence="6">
    <location>
        <begin position="425"/>
        <end position="496"/>
    </location>
</feature>
<dbReference type="InterPro" id="IPR042197">
    <property type="entry name" value="Apaf_helical"/>
</dbReference>
<dbReference type="Gene3D" id="1.10.10.10">
    <property type="entry name" value="Winged helix-like DNA-binding domain superfamily/Winged helix DNA-binding domain"/>
    <property type="match status" value="1"/>
</dbReference>
<dbReference type="InterPro" id="IPR044974">
    <property type="entry name" value="Disease_R_plants"/>
</dbReference>
<organism evidence="8 9">
    <name type="scientific">Kalanchoe fedtschenkoi</name>
    <name type="common">Lavender scallops</name>
    <name type="synonym">South American air plant</name>
    <dbReference type="NCBI Taxonomy" id="63787"/>
    <lineage>
        <taxon>Eukaryota</taxon>
        <taxon>Viridiplantae</taxon>
        <taxon>Streptophyta</taxon>
        <taxon>Embryophyta</taxon>
        <taxon>Tracheophyta</taxon>
        <taxon>Spermatophyta</taxon>
        <taxon>Magnoliopsida</taxon>
        <taxon>eudicotyledons</taxon>
        <taxon>Gunneridae</taxon>
        <taxon>Pentapetalae</taxon>
        <taxon>Saxifragales</taxon>
        <taxon>Crassulaceae</taxon>
        <taxon>Kalanchoe</taxon>
    </lineage>
</organism>
<dbReference type="PANTHER" id="PTHR23155:SF1228">
    <property type="entry name" value="NB-ARC DOMAIN CONTAINING PROTEIN, EXPRESSED"/>
    <property type="match status" value="1"/>
</dbReference>
<evidence type="ECO:0000256" key="2">
    <source>
        <dbReference type="ARBA" id="ARBA00022741"/>
    </source>
</evidence>
<dbReference type="Gramene" id="Kaladp0442s0054.1.v1.1">
    <property type="protein sequence ID" value="Kaladp0442s0054.1.v1.1"/>
    <property type="gene ID" value="Kaladp0442s0054.v1.1"/>
</dbReference>
<dbReference type="InterPro" id="IPR027417">
    <property type="entry name" value="P-loop_NTPase"/>
</dbReference>
<dbReference type="InterPro" id="IPR038005">
    <property type="entry name" value="RX-like_CC"/>
</dbReference>
<dbReference type="PRINTS" id="PR00364">
    <property type="entry name" value="DISEASERSIST"/>
</dbReference>
<feature type="domain" description="NB-ARC" evidence="4">
    <location>
        <begin position="187"/>
        <end position="340"/>
    </location>
</feature>
<dbReference type="Gene3D" id="3.80.10.10">
    <property type="entry name" value="Ribonuclease Inhibitor"/>
    <property type="match status" value="1"/>
</dbReference>
<dbReference type="FunFam" id="1.10.10.10:FF:000322">
    <property type="entry name" value="Probable disease resistance protein At1g63360"/>
    <property type="match status" value="1"/>
</dbReference>
<keyword evidence="1" id="KW-0677">Repeat</keyword>
<accession>A0A7N0V9K3</accession>
<keyword evidence="3" id="KW-0611">Plant defense</keyword>
<keyword evidence="2" id="KW-0547">Nucleotide-binding</keyword>
<dbReference type="InterPro" id="IPR055414">
    <property type="entry name" value="LRR_R13L4/SHOC2-like"/>
</dbReference>
<name>A0A7N0V9K3_KALFE</name>
<dbReference type="Gene3D" id="1.10.8.430">
    <property type="entry name" value="Helical domain of apoptotic protease-activating factors"/>
    <property type="match status" value="1"/>
</dbReference>
<dbReference type="Gene3D" id="3.40.50.300">
    <property type="entry name" value="P-loop containing nucleotide triphosphate hydrolases"/>
    <property type="match status" value="1"/>
</dbReference>
<dbReference type="InterPro" id="IPR032675">
    <property type="entry name" value="LRR_dom_sf"/>
</dbReference>
<dbReference type="InterPro" id="IPR002182">
    <property type="entry name" value="NB-ARC"/>
</dbReference>
<dbReference type="Pfam" id="PF23598">
    <property type="entry name" value="LRR_14"/>
    <property type="match status" value="1"/>
</dbReference>
<evidence type="ECO:0000259" key="7">
    <source>
        <dbReference type="Pfam" id="PF23598"/>
    </source>
</evidence>
<sequence>MDGAGLTFVLNKLSDLLERQVGLIAGAEDIISSLRDDLSLLTIFLEGINDQRDGATALMQELMHQLRRVSWKAEDVVDQYMLDVARHESMTFLKDVFTGNHKGQLADQAQTIKQTVEGIMKNKEMYGIQKDDGAPSNRFAQQNGEIALDLRRRLDRWRRNVEEEEVVGFDQQFGEVIRMLRPEGCVEADQLLVVSIIGMGGLGKTTLARKIFKSEKIHFDTRVWVVVSEHADGKQVLKNILQCLKVSVKKDDDGYLKERLKHGLDGKRYLIVLDDLWTPEQWEELKTYFPSDQKRGSRILLTSRIKNVAYTASAYSTTYHLNPLGDDDSLILFRKKALKGKEFPSHLESKGKEIVSKCKGLPLAIVVLSGLLSAAEENPSFRRWSDILNDKIWLSDADNDCSKILSLSYRNLPPHLRTCFLYVGIFPEDFDIKVKDLCLLWVSEGFVKRRGKELEEDLAEEYLMNLADRNLIMISKRKSDGSIKSCRIHDLLRDLCIKEAERCHLYKVNADGASQNAEEGIRRLTNHKSYSITPLPSALYKGLRTLLDFSTDNSSNLRSAYEHLSDRRKAPIRTKNLILLRYLKVHLIGRMNLSESFILTRTSKTSNLQVLNLENRHQTTNLPKGIWKLKFLRHIYVRKMATMPGAQSSHDSLPYLQTLSCIIYEEHTSEMLCPARFPNLRKLYVNVSPNNPLGEESLRSLPELRHLLALKIRFEHVSLLVAEPLYSLSLNTVALPSITKIHLNNTNLTSEHWKLLGKLKNLQVLKLSTGRGTDTASCKKERFLNKPLVFKAEAFPQLLHLKLRIHHPALILQNGALKALHHLIIHSWDSKLLALPEQLWLSSTLRQVKFVIDLGTVNTSTLALI</sequence>
<evidence type="ECO:0000259" key="6">
    <source>
        <dbReference type="Pfam" id="PF23559"/>
    </source>
</evidence>
<evidence type="ECO:0000259" key="4">
    <source>
        <dbReference type="Pfam" id="PF00931"/>
    </source>
</evidence>
<dbReference type="Proteomes" id="UP000594263">
    <property type="component" value="Unplaced"/>
</dbReference>
<dbReference type="InterPro" id="IPR041118">
    <property type="entry name" value="Rx_N"/>
</dbReference>
<dbReference type="FunFam" id="3.40.50.300:FF:001091">
    <property type="entry name" value="Probable disease resistance protein At1g61300"/>
    <property type="match status" value="1"/>
</dbReference>
<keyword evidence="9" id="KW-1185">Reference proteome</keyword>
<feature type="domain" description="Disease resistance R13L4/SHOC-2-like LRR" evidence="7">
    <location>
        <begin position="575"/>
        <end position="827"/>
    </location>
</feature>
<dbReference type="InterPro" id="IPR058922">
    <property type="entry name" value="WHD_DRP"/>
</dbReference>
<dbReference type="Gene3D" id="1.20.5.4130">
    <property type="match status" value="1"/>
</dbReference>
<dbReference type="EnsemblPlants" id="Kaladp0442s0054.1.v1.1">
    <property type="protein sequence ID" value="Kaladp0442s0054.1.v1.1"/>
    <property type="gene ID" value="Kaladp0442s0054.v1.1"/>
</dbReference>
<dbReference type="SUPFAM" id="SSF52540">
    <property type="entry name" value="P-loop containing nucleoside triphosphate hydrolases"/>
    <property type="match status" value="1"/>
</dbReference>
<dbReference type="SUPFAM" id="SSF52047">
    <property type="entry name" value="RNI-like"/>
    <property type="match status" value="1"/>
</dbReference>
<protein>
    <submittedName>
        <fullName evidence="8">Uncharacterized protein</fullName>
    </submittedName>
</protein>
<dbReference type="Pfam" id="PF23559">
    <property type="entry name" value="WHD_DRP"/>
    <property type="match status" value="1"/>
</dbReference>
<dbReference type="GO" id="GO:0043531">
    <property type="term" value="F:ADP binding"/>
    <property type="evidence" value="ECO:0007669"/>
    <property type="project" value="InterPro"/>
</dbReference>
<evidence type="ECO:0000256" key="3">
    <source>
        <dbReference type="ARBA" id="ARBA00022821"/>
    </source>
</evidence>
<dbReference type="Pfam" id="PF00931">
    <property type="entry name" value="NB-ARC"/>
    <property type="match status" value="1"/>
</dbReference>
<evidence type="ECO:0000313" key="8">
    <source>
        <dbReference type="EnsemblPlants" id="Kaladp0442s0054.1.v1.1"/>
    </source>
</evidence>
<feature type="domain" description="Disease resistance N-terminal" evidence="5">
    <location>
        <begin position="6"/>
        <end position="90"/>
    </location>
</feature>
<evidence type="ECO:0000313" key="9">
    <source>
        <dbReference type="Proteomes" id="UP000594263"/>
    </source>
</evidence>
<proteinExistence type="predicted"/>
<dbReference type="PANTHER" id="PTHR23155">
    <property type="entry name" value="DISEASE RESISTANCE PROTEIN RP"/>
    <property type="match status" value="1"/>
</dbReference>
<evidence type="ECO:0000256" key="1">
    <source>
        <dbReference type="ARBA" id="ARBA00022737"/>
    </source>
</evidence>
<dbReference type="AlphaFoldDB" id="A0A7N0V9K3"/>
<dbReference type="InterPro" id="IPR036388">
    <property type="entry name" value="WH-like_DNA-bd_sf"/>
</dbReference>